<reference evidence="1" key="1">
    <citation type="submission" date="2022-02" db="EMBL/GenBank/DDBJ databases">
        <title>Plant Genome Project.</title>
        <authorList>
            <person name="Zhang R.-G."/>
        </authorList>
    </citation>
    <scope>NUCLEOTIDE SEQUENCE</scope>
    <source>
        <strain evidence="1">AT1</strain>
    </source>
</reference>
<dbReference type="Proteomes" id="UP001062846">
    <property type="component" value="Chromosome 1"/>
</dbReference>
<sequence>MDKSSPAAEEDLPIVHGAAAALIIQILNQTTKWVFATPVDNEDRDSITSETNTTVGEDLLMAYSGVLSLLLVAGIWCAVYAFVAVLESTYCSSLFQHCETMRRTIHIVNLDPAAENFDYPVAMDIRELISLDDVMEELGLGPNGGLMYCMEHLEENLDEWLTEELDNYLDDDYLVFDCPGQIELFSHVPVLKNFVEHLKRKNFNVCVVYLLDSQFMTDVTKFISGCMASLSAMVQLELPHVNILSKMDLVTNKREIEDYLNPEPRVLLSELNKRMAPQFGKLNKALIELVDQYSMVSFVPLDLRKESSIRYVLSQIDNCIQYGEDADVKVKDFDPEDD</sequence>
<accession>A0ACC0Q9L7</accession>
<organism evidence="1 2">
    <name type="scientific">Rhododendron molle</name>
    <name type="common">Chinese azalea</name>
    <name type="synonym">Azalea mollis</name>
    <dbReference type="NCBI Taxonomy" id="49168"/>
    <lineage>
        <taxon>Eukaryota</taxon>
        <taxon>Viridiplantae</taxon>
        <taxon>Streptophyta</taxon>
        <taxon>Embryophyta</taxon>
        <taxon>Tracheophyta</taxon>
        <taxon>Spermatophyta</taxon>
        <taxon>Magnoliopsida</taxon>
        <taxon>eudicotyledons</taxon>
        <taxon>Gunneridae</taxon>
        <taxon>Pentapetalae</taxon>
        <taxon>asterids</taxon>
        <taxon>Ericales</taxon>
        <taxon>Ericaceae</taxon>
        <taxon>Ericoideae</taxon>
        <taxon>Rhodoreae</taxon>
        <taxon>Rhododendron</taxon>
    </lineage>
</organism>
<evidence type="ECO:0000313" key="2">
    <source>
        <dbReference type="Proteomes" id="UP001062846"/>
    </source>
</evidence>
<name>A0ACC0Q9L7_RHOML</name>
<comment type="caution">
    <text evidence="1">The sequence shown here is derived from an EMBL/GenBank/DDBJ whole genome shotgun (WGS) entry which is preliminary data.</text>
</comment>
<protein>
    <submittedName>
        <fullName evidence="1">Uncharacterized protein</fullName>
    </submittedName>
</protein>
<gene>
    <name evidence="1" type="ORF">RHMOL_Rhmol01G0332900</name>
</gene>
<evidence type="ECO:0000313" key="1">
    <source>
        <dbReference type="EMBL" id="KAI8574159.1"/>
    </source>
</evidence>
<keyword evidence="2" id="KW-1185">Reference proteome</keyword>
<dbReference type="EMBL" id="CM046388">
    <property type="protein sequence ID" value="KAI8574159.1"/>
    <property type="molecule type" value="Genomic_DNA"/>
</dbReference>
<proteinExistence type="predicted"/>